<dbReference type="OrthoDB" id="9934809at2759"/>
<dbReference type="PANTHER" id="PTHR35083">
    <property type="entry name" value="RGD1565685 PROTEIN"/>
    <property type="match status" value="1"/>
</dbReference>
<keyword evidence="3" id="KW-1185">Reference proteome</keyword>
<name>A0A3Q2TL87_FUNHE</name>
<reference evidence="2" key="1">
    <citation type="submission" date="2025-08" db="UniProtKB">
        <authorList>
            <consortium name="Ensembl"/>
        </authorList>
    </citation>
    <scope>IDENTIFICATION</scope>
</reference>
<dbReference type="InterPro" id="IPR027897">
    <property type="entry name" value="DUF4559"/>
</dbReference>
<proteinExistence type="predicted"/>
<feature type="compositionally biased region" description="Basic residues" evidence="1">
    <location>
        <begin position="1"/>
        <end position="13"/>
    </location>
</feature>
<sequence>MSKAKKRKLAHLLKRAEQKQGGDERRAEREKVGGQLEEERGPKQLGKEREAARSRAEMVREELTVRLNDEEYKNWLKAGRCLLILKDGLLPFTDGQMRAFHGDLLNQHSLLRRPCETSTCKPRGNKLVPACRACSEWQKVILRHHRQPDVTIHWTNCFPPDWRTDHWELAKAYMPRGQAKAKGADQCDAAALLNLINYCKWFSGVDPKLVRQVIQCRNELMHSCEFRVKDDWMRRYRSALKHFVQQLSSVAHMTGVGKQIEDMLTVDLSICVSGVDRLDSAGHPDSVSEQEASAESVSQWEAELLQEVLQECLHAADEEDEDATTHDTEQLKRLQGFLQANKDLGERFSSELQAIDCLGIKGEEED</sequence>
<protein>
    <submittedName>
        <fullName evidence="2">Uncharacterized protein</fullName>
    </submittedName>
</protein>
<feature type="region of interest" description="Disordered" evidence="1">
    <location>
        <begin position="1"/>
        <end position="53"/>
    </location>
</feature>
<evidence type="ECO:0000313" key="2">
    <source>
        <dbReference type="Ensembl" id="ENSFHEP00000017185.1"/>
    </source>
</evidence>
<accession>A0A3Q2TL87</accession>
<dbReference type="GeneID" id="105930250"/>
<evidence type="ECO:0000256" key="1">
    <source>
        <dbReference type="SAM" id="MobiDB-lite"/>
    </source>
</evidence>
<reference evidence="2" key="2">
    <citation type="submission" date="2025-09" db="UniProtKB">
        <authorList>
            <consortium name="Ensembl"/>
        </authorList>
    </citation>
    <scope>IDENTIFICATION</scope>
</reference>
<dbReference type="GeneTree" id="ENSGT00390000006290"/>
<dbReference type="Pfam" id="PF15112">
    <property type="entry name" value="DUF4559"/>
    <property type="match status" value="1"/>
</dbReference>
<organism evidence="2 3">
    <name type="scientific">Fundulus heteroclitus</name>
    <name type="common">Killifish</name>
    <name type="synonym">Mummichog</name>
    <dbReference type="NCBI Taxonomy" id="8078"/>
    <lineage>
        <taxon>Eukaryota</taxon>
        <taxon>Metazoa</taxon>
        <taxon>Chordata</taxon>
        <taxon>Craniata</taxon>
        <taxon>Vertebrata</taxon>
        <taxon>Euteleostomi</taxon>
        <taxon>Actinopterygii</taxon>
        <taxon>Neopterygii</taxon>
        <taxon>Teleostei</taxon>
        <taxon>Neoteleostei</taxon>
        <taxon>Acanthomorphata</taxon>
        <taxon>Ovalentaria</taxon>
        <taxon>Atherinomorphae</taxon>
        <taxon>Cyprinodontiformes</taxon>
        <taxon>Fundulidae</taxon>
        <taxon>Fundulus</taxon>
    </lineage>
</organism>
<feature type="compositionally biased region" description="Basic and acidic residues" evidence="1">
    <location>
        <begin position="14"/>
        <end position="53"/>
    </location>
</feature>
<evidence type="ECO:0000313" key="3">
    <source>
        <dbReference type="Proteomes" id="UP000265000"/>
    </source>
</evidence>
<dbReference type="AlphaFoldDB" id="A0A3Q2TL87"/>
<dbReference type="Proteomes" id="UP000265000">
    <property type="component" value="Unplaced"/>
</dbReference>
<dbReference type="STRING" id="8078.ENSFHEP00000017185"/>
<dbReference type="PANTHER" id="PTHR35083:SF2">
    <property type="entry name" value="CHROMOSOME 17 CXORF38 HOMOLOG"/>
    <property type="match status" value="1"/>
</dbReference>
<dbReference type="Ensembl" id="ENSFHET00000033865.1">
    <property type="protein sequence ID" value="ENSFHEP00000017185.1"/>
    <property type="gene ID" value="ENSFHEG00000018886.1"/>
</dbReference>